<accession>A0A1I3SIH3</accession>
<evidence type="ECO:0000256" key="2">
    <source>
        <dbReference type="ARBA" id="ARBA00022884"/>
    </source>
</evidence>
<feature type="domain" description="RNA-binding S4" evidence="9">
    <location>
        <begin position="33"/>
        <end position="94"/>
    </location>
</feature>
<dbReference type="SUPFAM" id="SSF55120">
    <property type="entry name" value="Pseudouridine synthase"/>
    <property type="match status" value="1"/>
</dbReference>
<dbReference type="GO" id="GO:0000455">
    <property type="term" value="P:enzyme-directed rRNA pseudouridine synthesis"/>
    <property type="evidence" value="ECO:0007669"/>
    <property type="project" value="UniProtKB-ARBA"/>
</dbReference>
<dbReference type="Proteomes" id="UP000242763">
    <property type="component" value="Unassembled WGS sequence"/>
</dbReference>
<dbReference type="PROSITE" id="PS50889">
    <property type="entry name" value="S4"/>
    <property type="match status" value="1"/>
</dbReference>
<dbReference type="Pfam" id="PF01479">
    <property type="entry name" value="S4"/>
    <property type="match status" value="1"/>
</dbReference>
<evidence type="ECO:0000313" key="10">
    <source>
        <dbReference type="EMBL" id="SFJ57441.1"/>
    </source>
</evidence>
<dbReference type="SUPFAM" id="SSF55174">
    <property type="entry name" value="Alpha-L RNA-binding motif"/>
    <property type="match status" value="1"/>
</dbReference>
<dbReference type="PROSITE" id="PS01129">
    <property type="entry name" value="PSI_RLU"/>
    <property type="match status" value="1"/>
</dbReference>
<keyword evidence="11" id="KW-1185">Reference proteome</keyword>
<keyword evidence="2 7" id="KW-0694">RNA-binding</keyword>
<protein>
    <recommendedName>
        <fullName evidence="8">Pseudouridine synthase</fullName>
        <ecNumber evidence="8">5.4.99.-</ecNumber>
    </recommendedName>
</protein>
<evidence type="ECO:0000313" key="11">
    <source>
        <dbReference type="Proteomes" id="UP000242763"/>
    </source>
</evidence>
<feature type="active site" evidence="6">
    <location>
        <position position="159"/>
    </location>
</feature>
<sequence length="358" mass="38850">MSTIRSGSLMKAPDNEARAALKEFVADSTAAGERIDQWLAAQLAPDLSRSRIQGLMRDGAIALNGKAVTEPKRKLNDGDVISIATPEPTPAEPQGEDIPLDILFEDDDLIVINKPAGLVVHPAAGNWTGTLVNALIHHCGDSLSGIGGVRRPGIVHRLDKDTSGVLVVAKNDRAHRSLSEAFADHGLTGDLERAYDALVWGNPGRPAGTIDAPLGRSSSDRTQRAVVAEGREDARHAITHFTVQERFGERPDATSMASLVECRLETGRTHQIRVHMAHIGHPLIGDRDYGKAFFTKANRLGDELGSIVRAFPRQALHARLLAFRHPTTDELMRFEAPRPDDLGQLLDAFRLWDGANIG</sequence>
<dbReference type="CDD" id="cd00165">
    <property type="entry name" value="S4"/>
    <property type="match status" value="1"/>
</dbReference>
<dbReference type="Pfam" id="PF00849">
    <property type="entry name" value="PseudoU_synth_2"/>
    <property type="match status" value="1"/>
</dbReference>
<evidence type="ECO:0000256" key="3">
    <source>
        <dbReference type="ARBA" id="ARBA00023235"/>
    </source>
</evidence>
<dbReference type="FunFam" id="3.30.2350.10:FF:000006">
    <property type="entry name" value="Pseudouridine synthase"/>
    <property type="match status" value="1"/>
</dbReference>
<gene>
    <name evidence="10" type="ORF">SAMN03080618_03358</name>
</gene>
<dbReference type="PANTHER" id="PTHR21600">
    <property type="entry name" value="MITOCHONDRIAL RNA PSEUDOURIDINE SYNTHASE"/>
    <property type="match status" value="1"/>
</dbReference>
<dbReference type="InterPro" id="IPR050188">
    <property type="entry name" value="RluA_PseudoU_synthase"/>
</dbReference>
<organism evidence="10 11">
    <name type="scientific">Aquamicrobium aerolatum DSM 21857</name>
    <dbReference type="NCBI Taxonomy" id="1121003"/>
    <lineage>
        <taxon>Bacteria</taxon>
        <taxon>Pseudomonadati</taxon>
        <taxon>Pseudomonadota</taxon>
        <taxon>Alphaproteobacteria</taxon>
        <taxon>Hyphomicrobiales</taxon>
        <taxon>Phyllobacteriaceae</taxon>
        <taxon>Aerobium</taxon>
    </lineage>
</organism>
<dbReference type="STRING" id="1121003.SAMN03080618_03358"/>
<keyword evidence="3 8" id="KW-0413">Isomerase</keyword>
<dbReference type="GO" id="GO:0003723">
    <property type="term" value="F:RNA binding"/>
    <property type="evidence" value="ECO:0007669"/>
    <property type="project" value="UniProtKB-KW"/>
</dbReference>
<dbReference type="AlphaFoldDB" id="A0A1I3SIH3"/>
<dbReference type="NCBIfam" id="TIGR00005">
    <property type="entry name" value="rluA_subfam"/>
    <property type="match status" value="1"/>
</dbReference>
<comment type="similarity">
    <text evidence="1 8">Belongs to the pseudouridine synthase RluA family.</text>
</comment>
<dbReference type="InterPro" id="IPR006225">
    <property type="entry name" value="PsdUridine_synth_RluC/D"/>
</dbReference>
<evidence type="ECO:0000256" key="7">
    <source>
        <dbReference type="PROSITE-ProRule" id="PRU00182"/>
    </source>
</evidence>
<name>A0A1I3SIH3_9HYPH</name>
<dbReference type="Gene3D" id="3.10.290.10">
    <property type="entry name" value="RNA-binding S4 domain"/>
    <property type="match status" value="1"/>
</dbReference>
<reference evidence="11" key="1">
    <citation type="submission" date="2016-10" db="EMBL/GenBank/DDBJ databases">
        <authorList>
            <person name="Varghese N."/>
            <person name="Submissions S."/>
        </authorList>
    </citation>
    <scope>NUCLEOTIDE SEQUENCE [LARGE SCALE GENOMIC DNA]</scope>
    <source>
        <strain evidence="11">DSM 21857</strain>
    </source>
</reference>
<dbReference type="SMART" id="SM00363">
    <property type="entry name" value="S4"/>
    <property type="match status" value="1"/>
</dbReference>
<evidence type="ECO:0000259" key="9">
    <source>
        <dbReference type="SMART" id="SM00363"/>
    </source>
</evidence>
<dbReference type="EC" id="5.4.99.-" evidence="8"/>
<evidence type="ECO:0000256" key="8">
    <source>
        <dbReference type="RuleBase" id="RU362028"/>
    </source>
</evidence>
<comment type="function">
    <text evidence="5">Responsible for synthesis of pseudouridine from uracil at positions 1911, 1915 and 1917 in 23S ribosomal RNA.</text>
</comment>
<dbReference type="InterPro" id="IPR002942">
    <property type="entry name" value="S4_RNA-bd"/>
</dbReference>
<dbReference type="InterPro" id="IPR036986">
    <property type="entry name" value="S4_RNA-bd_sf"/>
</dbReference>
<evidence type="ECO:0000256" key="5">
    <source>
        <dbReference type="ARBA" id="ARBA00056072"/>
    </source>
</evidence>
<dbReference type="InterPro" id="IPR020103">
    <property type="entry name" value="PsdUridine_synth_cat_dom_sf"/>
</dbReference>
<comment type="catalytic activity">
    <reaction evidence="4">
        <text>uridine(1911/1915/1917) in 23S rRNA = pseudouridine(1911/1915/1917) in 23S rRNA</text>
        <dbReference type="Rhea" id="RHEA:42524"/>
        <dbReference type="Rhea" id="RHEA-COMP:10097"/>
        <dbReference type="Rhea" id="RHEA-COMP:10098"/>
        <dbReference type="ChEBI" id="CHEBI:65314"/>
        <dbReference type="ChEBI" id="CHEBI:65315"/>
        <dbReference type="EC" id="5.4.99.23"/>
    </reaction>
</comment>
<dbReference type="InterPro" id="IPR006224">
    <property type="entry name" value="PsdUridine_synth_RluA-like_CS"/>
</dbReference>
<dbReference type="EMBL" id="FORF01000030">
    <property type="protein sequence ID" value="SFJ57441.1"/>
    <property type="molecule type" value="Genomic_DNA"/>
</dbReference>
<evidence type="ECO:0000256" key="4">
    <source>
        <dbReference type="ARBA" id="ARBA00036882"/>
    </source>
</evidence>
<comment type="catalytic activity">
    <reaction evidence="8">
        <text>a uridine in RNA = a pseudouridine in RNA</text>
        <dbReference type="Rhea" id="RHEA:48348"/>
        <dbReference type="Rhea" id="RHEA-COMP:12068"/>
        <dbReference type="Rhea" id="RHEA-COMP:12069"/>
        <dbReference type="ChEBI" id="CHEBI:65314"/>
        <dbReference type="ChEBI" id="CHEBI:65315"/>
    </reaction>
</comment>
<dbReference type="InterPro" id="IPR006145">
    <property type="entry name" value="PsdUridine_synth_RsuA/RluA"/>
</dbReference>
<dbReference type="CDD" id="cd02869">
    <property type="entry name" value="PseudoU_synth_RluA_like"/>
    <property type="match status" value="1"/>
</dbReference>
<dbReference type="GO" id="GO:0160140">
    <property type="term" value="F:23S rRNA pseudouridine(1911/1915/1917) synthase activity"/>
    <property type="evidence" value="ECO:0007669"/>
    <property type="project" value="UniProtKB-EC"/>
</dbReference>
<evidence type="ECO:0000256" key="6">
    <source>
        <dbReference type="PIRSR" id="PIRSR606225-1"/>
    </source>
</evidence>
<dbReference type="PANTHER" id="PTHR21600:SF44">
    <property type="entry name" value="RIBOSOMAL LARGE SUBUNIT PSEUDOURIDINE SYNTHASE D"/>
    <property type="match status" value="1"/>
</dbReference>
<dbReference type="Gene3D" id="3.30.2350.10">
    <property type="entry name" value="Pseudouridine synthase"/>
    <property type="match status" value="1"/>
</dbReference>
<proteinExistence type="inferred from homology"/>
<evidence type="ECO:0000256" key="1">
    <source>
        <dbReference type="ARBA" id="ARBA00010876"/>
    </source>
</evidence>